<feature type="compositionally biased region" description="Basic residues" evidence="1">
    <location>
        <begin position="217"/>
        <end position="227"/>
    </location>
</feature>
<feature type="compositionally biased region" description="Polar residues" evidence="1">
    <location>
        <begin position="516"/>
        <end position="533"/>
    </location>
</feature>
<feature type="region of interest" description="Disordered" evidence="1">
    <location>
        <begin position="500"/>
        <end position="542"/>
    </location>
</feature>
<organism evidence="2">
    <name type="scientific">Magallana gigas</name>
    <name type="common">Pacific oyster</name>
    <name type="synonym">Crassostrea gigas</name>
    <dbReference type="NCBI Taxonomy" id="29159"/>
    <lineage>
        <taxon>Eukaryota</taxon>
        <taxon>Metazoa</taxon>
        <taxon>Spiralia</taxon>
        <taxon>Lophotrochozoa</taxon>
        <taxon>Mollusca</taxon>
        <taxon>Bivalvia</taxon>
        <taxon>Autobranchia</taxon>
        <taxon>Pteriomorphia</taxon>
        <taxon>Ostreida</taxon>
        <taxon>Ostreoidea</taxon>
        <taxon>Ostreidae</taxon>
        <taxon>Magallana</taxon>
    </lineage>
</organism>
<name>K1PJA8_MAGGI</name>
<dbReference type="Pfam" id="PF13251">
    <property type="entry name" value="DUF4042"/>
    <property type="match status" value="1"/>
</dbReference>
<dbReference type="AlphaFoldDB" id="K1PJA8"/>
<dbReference type="SUPFAM" id="SSF48371">
    <property type="entry name" value="ARM repeat"/>
    <property type="match status" value="1"/>
</dbReference>
<dbReference type="HOGENOM" id="CLU_007141_0_0_1"/>
<dbReference type="InterPro" id="IPR052107">
    <property type="entry name" value="HEAT6"/>
</dbReference>
<proteinExistence type="predicted"/>
<dbReference type="InterPro" id="IPR025283">
    <property type="entry name" value="DUF4042"/>
</dbReference>
<dbReference type="InterPro" id="IPR016024">
    <property type="entry name" value="ARM-type_fold"/>
</dbReference>
<evidence type="ECO:0000256" key="1">
    <source>
        <dbReference type="SAM" id="MobiDB-lite"/>
    </source>
</evidence>
<feature type="region of interest" description="Disordered" evidence="1">
    <location>
        <begin position="185"/>
        <end position="262"/>
    </location>
</feature>
<dbReference type="InParanoid" id="K1PJA8"/>
<dbReference type="InterPro" id="IPR011989">
    <property type="entry name" value="ARM-like"/>
</dbReference>
<accession>K1PJA8</accession>
<protein>
    <submittedName>
        <fullName evidence="2">HEAT repeat-containing protein 6</fullName>
    </submittedName>
</protein>
<reference evidence="2" key="1">
    <citation type="journal article" date="2012" name="Nature">
        <title>The oyster genome reveals stress adaptation and complexity of shell formation.</title>
        <authorList>
            <person name="Zhang G."/>
            <person name="Fang X."/>
            <person name="Guo X."/>
            <person name="Li L."/>
            <person name="Luo R."/>
            <person name="Xu F."/>
            <person name="Yang P."/>
            <person name="Zhang L."/>
            <person name="Wang X."/>
            <person name="Qi H."/>
            <person name="Xiong Z."/>
            <person name="Que H."/>
            <person name="Xie Y."/>
            <person name="Holland P.W."/>
            <person name="Paps J."/>
            <person name="Zhu Y."/>
            <person name="Wu F."/>
            <person name="Chen Y."/>
            <person name="Wang J."/>
            <person name="Peng C."/>
            <person name="Meng J."/>
            <person name="Yang L."/>
            <person name="Liu J."/>
            <person name="Wen B."/>
            <person name="Zhang N."/>
            <person name="Huang Z."/>
            <person name="Zhu Q."/>
            <person name="Feng Y."/>
            <person name="Mount A."/>
            <person name="Hedgecock D."/>
            <person name="Xu Z."/>
            <person name="Liu Y."/>
            <person name="Domazet-Loso T."/>
            <person name="Du Y."/>
            <person name="Sun X."/>
            <person name="Zhang S."/>
            <person name="Liu B."/>
            <person name="Cheng P."/>
            <person name="Jiang X."/>
            <person name="Li J."/>
            <person name="Fan D."/>
            <person name="Wang W."/>
            <person name="Fu W."/>
            <person name="Wang T."/>
            <person name="Wang B."/>
            <person name="Zhang J."/>
            <person name="Peng Z."/>
            <person name="Li Y."/>
            <person name="Li N."/>
            <person name="Wang J."/>
            <person name="Chen M."/>
            <person name="He Y."/>
            <person name="Tan F."/>
            <person name="Song X."/>
            <person name="Zheng Q."/>
            <person name="Huang R."/>
            <person name="Yang H."/>
            <person name="Du X."/>
            <person name="Chen L."/>
            <person name="Yang M."/>
            <person name="Gaffney P.M."/>
            <person name="Wang S."/>
            <person name="Luo L."/>
            <person name="She Z."/>
            <person name="Ming Y."/>
            <person name="Huang W."/>
            <person name="Zhang S."/>
            <person name="Huang B."/>
            <person name="Zhang Y."/>
            <person name="Qu T."/>
            <person name="Ni P."/>
            <person name="Miao G."/>
            <person name="Wang J."/>
            <person name="Wang Q."/>
            <person name="Steinberg C.E."/>
            <person name="Wang H."/>
            <person name="Li N."/>
            <person name="Qian L."/>
            <person name="Zhang G."/>
            <person name="Li Y."/>
            <person name="Yang H."/>
            <person name="Liu X."/>
            <person name="Wang J."/>
            <person name="Yin Y."/>
            <person name="Wang J."/>
        </authorList>
    </citation>
    <scope>NUCLEOTIDE SEQUENCE [LARGE SCALE GENOMIC DNA]</scope>
    <source>
        <strain evidence="2">05x7-T-G4-1.051#20</strain>
    </source>
</reference>
<dbReference type="PANTHER" id="PTHR13366">
    <property type="entry name" value="MALARIA ANTIGEN-RELATED"/>
    <property type="match status" value="1"/>
</dbReference>
<gene>
    <name evidence="2" type="ORF">CGI_10003434</name>
</gene>
<feature type="compositionally biased region" description="Low complexity" evidence="1">
    <location>
        <begin position="504"/>
        <end position="515"/>
    </location>
</feature>
<dbReference type="EMBL" id="JH817653">
    <property type="protein sequence ID" value="EKC21708.1"/>
    <property type="molecule type" value="Genomic_DNA"/>
</dbReference>
<sequence>MMESSRHGERATFQNCLKRLLKITHRDDVSSKTDINVLVDELIALDYSQKFVDEEDANNLIRHICKIIPVYEEQMSVKACQIIHSLTAKQQFHEVLLGSQGVLIPLIKENATSEDILKGAVQCVENLTFRVSSEDYMEDNLRGLQNLLTATKIMPSENLGPLLAGIRAFMFHGLPGAPVSVPESLYPTPLSQYDPSPSSPTKPEPQTNDESSAKSGGPKKYKKKKAKKGAEAARNATAKSSQDKDEDENEETELPKSRAAESVSFRPNWAKISSSESEYSDTEGGQSSRLRSQHAKVRQCALACLHTTIKSINKRVMFGYWSSFIPDSIAAGNSPQVHTLFTVILKDPSPKCRMGALAALTALIDGTKTLMATADDSEQKFTTFVPFSAILASTIRELHRCLLLALVSENIPLTLTQLIKCISTLIGNVPYSRMRPGLLSRVVKQVRNFITYRDPNVRVACLTCLGAVAAIQPPLMEICHIIQPARPSSHTSVSRDIDHLNVDSGISSGNQSNSSPNTENSMIEESKENSSPGVRTPVGAHSGIQTPVYTEGSLNAHAHSVSWLVKLCVRNVLPHTSENGEHTEPLPVRLESLQVLAHLAKGYFPIIRNSLPVLLDLILKCYMDQDQVVRLHTSKLVDDLTQALQREVQSTELTDSSGRLSLQQVTEFWVSLLNGAITNILQTESNCAVKATTCDCVSNIAPQVYASLPVDKKVLCITLILGLTSDEDKIVRSSALRTVGVFVLFPCLKEDVCFVADAANAILTSMEDTCLNVRFKTAWSLANLCDALVMNKIEGDNDFMNDFSDLLLQKLFTTSIKACQDSDKVKSNAVRALGNILRYLPIRSLAKSSFRTSVENGVRALIKNISSGTMKLRWNACYAVSNMFKNTLLNFGGAPWTRDLMITLCGVVKDCKNFKVRINAALALGSPAERSHYGDCRLFAFVWESLVIALETSEDITDFAEFKYRNNLNNQICTSILHLVILLQAIDLDLLHQVFLERSQVIAVHFDRFRTSPQDSSSALTEADLIQAKDHLLTLLSGHMTEGQRSALCLLQQLCRIDDKSLSKLFLAIEIL</sequence>
<dbReference type="Gene3D" id="1.25.10.10">
    <property type="entry name" value="Leucine-rich Repeat Variant"/>
    <property type="match status" value="3"/>
</dbReference>
<evidence type="ECO:0000313" key="2">
    <source>
        <dbReference type="EMBL" id="EKC21708.1"/>
    </source>
</evidence>
<dbReference type="FunCoup" id="K1PJA8">
    <property type="interactions" value="1630"/>
</dbReference>
<dbReference type="PANTHER" id="PTHR13366:SF0">
    <property type="entry name" value="HEAT REPEAT-CONTAINING PROTEIN 6"/>
    <property type="match status" value="1"/>
</dbReference>